<evidence type="ECO:0000259" key="4">
    <source>
        <dbReference type="PROSITE" id="PS50956"/>
    </source>
</evidence>
<evidence type="ECO:0000313" key="6">
    <source>
        <dbReference type="Proteomes" id="UP000031368"/>
    </source>
</evidence>
<dbReference type="InterPro" id="IPR019888">
    <property type="entry name" value="Tscrpt_reg_AsnC-like"/>
</dbReference>
<dbReference type="AlphaFoldDB" id="A0A0B4WY65"/>
<dbReference type="HOGENOM" id="CLU_091233_0_3_5"/>
<keyword evidence="1" id="KW-0805">Transcription regulation</keyword>
<keyword evidence="6" id="KW-1185">Reference proteome</keyword>
<keyword evidence="3" id="KW-0804">Transcription</keyword>
<dbReference type="InterPro" id="IPR011008">
    <property type="entry name" value="Dimeric_a/b-barrel"/>
</dbReference>
<dbReference type="Pfam" id="PF01037">
    <property type="entry name" value="AsnC_trans_reg"/>
    <property type="match status" value="1"/>
</dbReference>
<dbReference type="InterPro" id="IPR019887">
    <property type="entry name" value="Tscrpt_reg_AsnC/Lrp_C"/>
</dbReference>
<reference evidence="5 6" key="1">
    <citation type="submission" date="2013-11" db="EMBL/GenBank/DDBJ databases">
        <title>Complete genome sequence of Rhizobium gallicum bv. gallicum R602.</title>
        <authorList>
            <person name="Bustos P."/>
            <person name="Santamaria R.I."/>
            <person name="Lozano L."/>
            <person name="Acosta J.L."/>
            <person name="Ormeno-Orrillo E."/>
            <person name="Rogel M.A."/>
            <person name="Romero D."/>
            <person name="Cevallos M.A."/>
            <person name="Martinez-Romero E."/>
            <person name="Gonzalez V."/>
        </authorList>
    </citation>
    <scope>NUCLEOTIDE SEQUENCE [LARGE SCALE GENOMIC DNA]</scope>
    <source>
        <strain evidence="5 6">R602</strain>
    </source>
</reference>
<gene>
    <name evidence="5" type="primary">lrp-3</name>
    <name evidence="5" type="ORF">RGR602_CH01231</name>
</gene>
<dbReference type="InterPro" id="IPR036388">
    <property type="entry name" value="WH-like_DNA-bd_sf"/>
</dbReference>
<dbReference type="Pfam" id="PF13412">
    <property type="entry name" value="HTH_24"/>
    <property type="match status" value="1"/>
</dbReference>
<dbReference type="Gene3D" id="1.10.10.10">
    <property type="entry name" value="Winged helix-like DNA-binding domain superfamily/Winged helix DNA-binding domain"/>
    <property type="match status" value="1"/>
</dbReference>
<dbReference type="SMART" id="SM00344">
    <property type="entry name" value="HTH_ASNC"/>
    <property type="match status" value="1"/>
</dbReference>
<dbReference type="GO" id="GO:0006355">
    <property type="term" value="P:regulation of DNA-templated transcription"/>
    <property type="evidence" value="ECO:0007669"/>
    <property type="project" value="UniProtKB-ARBA"/>
</dbReference>
<dbReference type="GO" id="GO:0043200">
    <property type="term" value="P:response to amino acid"/>
    <property type="evidence" value="ECO:0007669"/>
    <property type="project" value="TreeGrafter"/>
</dbReference>
<dbReference type="InterPro" id="IPR019885">
    <property type="entry name" value="Tscrpt_reg_HTH_AsnC-type_CS"/>
</dbReference>
<dbReference type="GO" id="GO:0005829">
    <property type="term" value="C:cytosol"/>
    <property type="evidence" value="ECO:0007669"/>
    <property type="project" value="TreeGrafter"/>
</dbReference>
<dbReference type="PANTHER" id="PTHR30154:SF34">
    <property type="entry name" value="TRANSCRIPTIONAL REGULATOR AZLB"/>
    <property type="match status" value="1"/>
</dbReference>
<proteinExistence type="predicted"/>
<dbReference type="PROSITE" id="PS50956">
    <property type="entry name" value="HTH_ASNC_2"/>
    <property type="match status" value="1"/>
</dbReference>
<dbReference type="CDD" id="cd00090">
    <property type="entry name" value="HTH_ARSR"/>
    <property type="match status" value="1"/>
</dbReference>
<accession>A0A0B4WY65</accession>
<dbReference type="Proteomes" id="UP000031368">
    <property type="component" value="Chromosome"/>
</dbReference>
<dbReference type="PROSITE" id="PS00519">
    <property type="entry name" value="HTH_ASNC_1"/>
    <property type="match status" value="1"/>
</dbReference>
<evidence type="ECO:0000256" key="3">
    <source>
        <dbReference type="ARBA" id="ARBA00023163"/>
    </source>
</evidence>
<dbReference type="SUPFAM" id="SSF54909">
    <property type="entry name" value="Dimeric alpha+beta barrel"/>
    <property type="match status" value="1"/>
</dbReference>
<dbReference type="InterPro" id="IPR036390">
    <property type="entry name" value="WH_DNA-bd_sf"/>
</dbReference>
<sequence>MPNLDKFDLAILECLQEDARATNVEIAEKVNLSPSPCLRRIRNLEKAGVIRGYRADIDRKEVGLGLTVFVEFKVAHHSRENSQSQQAALLAIPEIVSCFLISGSADFLAEVVVEDLAAYERLLTDTLLTLPNVSDIRSNFAIRSMKTHGPLKLPRGR</sequence>
<dbReference type="PANTHER" id="PTHR30154">
    <property type="entry name" value="LEUCINE-RESPONSIVE REGULATORY PROTEIN"/>
    <property type="match status" value="1"/>
</dbReference>
<evidence type="ECO:0000256" key="2">
    <source>
        <dbReference type="ARBA" id="ARBA00023125"/>
    </source>
</evidence>
<keyword evidence="2" id="KW-0238">DNA-binding</keyword>
<organism evidence="5 6">
    <name type="scientific">Rhizobium gallicum bv. gallicum R602sp</name>
    <dbReference type="NCBI Taxonomy" id="1041138"/>
    <lineage>
        <taxon>Bacteria</taxon>
        <taxon>Pseudomonadati</taxon>
        <taxon>Pseudomonadota</taxon>
        <taxon>Alphaproteobacteria</taxon>
        <taxon>Hyphomicrobiales</taxon>
        <taxon>Rhizobiaceae</taxon>
        <taxon>Rhizobium/Agrobacterium group</taxon>
        <taxon>Rhizobium</taxon>
    </lineage>
</organism>
<name>A0A0B4WY65_9HYPH</name>
<evidence type="ECO:0000313" key="5">
    <source>
        <dbReference type="EMBL" id="AJD40589.1"/>
    </source>
</evidence>
<dbReference type="GO" id="GO:0043565">
    <property type="term" value="F:sequence-specific DNA binding"/>
    <property type="evidence" value="ECO:0007669"/>
    <property type="project" value="InterPro"/>
</dbReference>
<evidence type="ECO:0000256" key="1">
    <source>
        <dbReference type="ARBA" id="ARBA00023015"/>
    </source>
</evidence>
<dbReference type="Gene3D" id="3.30.70.920">
    <property type="match status" value="1"/>
</dbReference>
<dbReference type="RefSeq" id="WP_039844380.1">
    <property type="nucleotide sequence ID" value="NZ_CP006877.1"/>
</dbReference>
<dbReference type="FunFam" id="1.10.10.10:FF:000186">
    <property type="entry name" value="AsnC family transcriptional regulator"/>
    <property type="match status" value="1"/>
</dbReference>
<feature type="domain" description="HTH asnC-type" evidence="4">
    <location>
        <begin position="4"/>
        <end position="65"/>
    </location>
</feature>
<protein>
    <submittedName>
        <fullName evidence="5">Leucine-responsive transcriptional regulator protein Lrp 3</fullName>
    </submittedName>
</protein>
<dbReference type="KEGG" id="rga:RGR602_CH01231"/>
<dbReference type="InterPro" id="IPR011991">
    <property type="entry name" value="ArsR-like_HTH"/>
</dbReference>
<dbReference type="PRINTS" id="PR00033">
    <property type="entry name" value="HTHASNC"/>
</dbReference>
<dbReference type="SUPFAM" id="SSF46785">
    <property type="entry name" value="Winged helix' DNA-binding domain"/>
    <property type="match status" value="1"/>
</dbReference>
<dbReference type="InterPro" id="IPR000485">
    <property type="entry name" value="AsnC-type_HTH_dom"/>
</dbReference>
<dbReference type="EMBL" id="CP006877">
    <property type="protein sequence ID" value="AJD40589.1"/>
    <property type="molecule type" value="Genomic_DNA"/>
</dbReference>